<dbReference type="AlphaFoldDB" id="A0A094YXD4"/>
<organism evidence="1 2">
    <name type="scientific">Acetobacter tropicalis</name>
    <dbReference type="NCBI Taxonomy" id="104102"/>
    <lineage>
        <taxon>Bacteria</taxon>
        <taxon>Pseudomonadati</taxon>
        <taxon>Pseudomonadota</taxon>
        <taxon>Alphaproteobacteria</taxon>
        <taxon>Acetobacterales</taxon>
        <taxon>Acetobacteraceae</taxon>
        <taxon>Acetobacter</taxon>
    </lineage>
</organism>
<evidence type="ECO:0000313" key="1">
    <source>
        <dbReference type="EMBL" id="KGB26077.1"/>
    </source>
</evidence>
<dbReference type="EMBL" id="JOKM01000017">
    <property type="protein sequence ID" value="KGB26077.1"/>
    <property type="molecule type" value="Genomic_DNA"/>
</dbReference>
<dbReference type="Proteomes" id="UP000029448">
    <property type="component" value="Unassembled WGS sequence"/>
</dbReference>
<evidence type="ECO:0000313" key="2">
    <source>
        <dbReference type="Proteomes" id="UP000029448"/>
    </source>
</evidence>
<proteinExistence type="predicted"/>
<reference evidence="1 2" key="1">
    <citation type="submission" date="2014-06" db="EMBL/GenBank/DDBJ databases">
        <title>Functional and comparative genomic analyses of the Drosophila gut microbiota identify candidate symbiosis factors.</title>
        <authorList>
            <person name="Newell P.D."/>
            <person name="Chaston J.M."/>
            <person name="Douglas A.E."/>
        </authorList>
    </citation>
    <scope>NUCLEOTIDE SEQUENCE [LARGE SCALE GENOMIC DNA]</scope>
    <source>
        <strain evidence="1 2">DmCS_006</strain>
    </source>
</reference>
<accession>A0A094YXD4</accession>
<keyword evidence="2" id="KW-1185">Reference proteome</keyword>
<comment type="caution">
    <text evidence="1">The sequence shown here is derived from an EMBL/GenBank/DDBJ whole genome shotgun (WGS) entry which is preliminary data.</text>
</comment>
<gene>
    <name evidence="1" type="ORF">AtDm6_0356</name>
</gene>
<sequence>MAIETKNPKGFRHEKPSLTWQIVSAPHFHENRTGIGRT</sequence>
<protein>
    <submittedName>
        <fullName evidence="1">Uncharacterized protein</fullName>
    </submittedName>
</protein>
<name>A0A094YXD4_9PROT</name>
<dbReference type="PATRIC" id="fig|104102.7.peg.352"/>